<comment type="caution">
    <text evidence="2">Lacks conserved residue(s) required for the propagation of feature annotation.</text>
</comment>
<gene>
    <name evidence="5" type="ORF">R0137_01125</name>
</gene>
<dbReference type="Proteomes" id="UP001626549">
    <property type="component" value="Chromosome"/>
</dbReference>
<evidence type="ECO:0000313" key="6">
    <source>
        <dbReference type="Proteomes" id="UP001626549"/>
    </source>
</evidence>
<reference evidence="5 6" key="1">
    <citation type="submission" date="2023-10" db="EMBL/GenBank/DDBJ databases">
        <title>Two novel species belonging to the OM43/NOR5 clade.</title>
        <authorList>
            <person name="Park M."/>
        </authorList>
    </citation>
    <scope>NUCLEOTIDE SEQUENCE [LARGE SCALE GENOMIC DNA]</scope>
    <source>
        <strain evidence="5 6">IMCC45268</strain>
    </source>
</reference>
<keyword evidence="1 2" id="KW-0443">Lipid metabolism</keyword>
<protein>
    <submittedName>
        <fullName evidence="5">Patatin-like phospholipase family protein</fullName>
    </submittedName>
</protein>
<organism evidence="5 6">
    <name type="scientific">Congregibacter brevis</name>
    <dbReference type="NCBI Taxonomy" id="3081201"/>
    <lineage>
        <taxon>Bacteria</taxon>
        <taxon>Pseudomonadati</taxon>
        <taxon>Pseudomonadota</taxon>
        <taxon>Gammaproteobacteria</taxon>
        <taxon>Cellvibrionales</taxon>
        <taxon>Halieaceae</taxon>
        <taxon>Congregibacter</taxon>
    </lineage>
</organism>
<dbReference type="Pfam" id="PF01734">
    <property type="entry name" value="Patatin"/>
    <property type="match status" value="1"/>
</dbReference>
<dbReference type="EMBL" id="CP136865">
    <property type="protein sequence ID" value="WOJ97190.1"/>
    <property type="molecule type" value="Genomic_DNA"/>
</dbReference>
<dbReference type="PANTHER" id="PTHR46394:SF1">
    <property type="entry name" value="PNPLA DOMAIN-CONTAINING PROTEIN"/>
    <property type="match status" value="1"/>
</dbReference>
<dbReference type="InterPro" id="IPR016035">
    <property type="entry name" value="Acyl_Trfase/lysoPLipase"/>
</dbReference>
<dbReference type="SUPFAM" id="SSF52151">
    <property type="entry name" value="FabD/lysophospholipase-like"/>
    <property type="match status" value="1"/>
</dbReference>
<feature type="domain" description="PNPLA" evidence="4">
    <location>
        <begin position="30"/>
        <end position="197"/>
    </location>
</feature>
<evidence type="ECO:0000313" key="5">
    <source>
        <dbReference type="EMBL" id="WOJ97190.1"/>
    </source>
</evidence>
<feature type="region of interest" description="Disordered" evidence="3">
    <location>
        <begin position="1"/>
        <end position="22"/>
    </location>
</feature>
<evidence type="ECO:0000259" key="4">
    <source>
        <dbReference type="PROSITE" id="PS51635"/>
    </source>
</evidence>
<feature type="active site" description="Proton acceptor" evidence="2">
    <location>
        <position position="184"/>
    </location>
</feature>
<evidence type="ECO:0000256" key="1">
    <source>
        <dbReference type="ARBA" id="ARBA00023098"/>
    </source>
</evidence>
<dbReference type="CDD" id="cd07207">
    <property type="entry name" value="Pat_ExoU_VipD_like"/>
    <property type="match status" value="1"/>
</dbReference>
<sequence>MANAIEDQNNGNQDLDDRRDKSNGQEQIVPVLAGGGARLPAHIGILAALEELQIGFNQVVGVSGGSIVAALLAGGYDLTAIRKISDDTDFSQFLGQNLISLLRTGGLSSGNRFESWMDEKMQGQCFGDLEMDLSVVATDVRSGKPVIFNTATTPQMAVSEAVRYSMSVPLLFSFKTLGDQVMADGSILSEEALRRDWSGFGTPVVVFKLRGTGALKLNSRKPIIPLRNYLAMLIHTFMTTLSHEYINEAFWLSTIVVDTGDVSPVAFTLGPELKAELYEAGYRSTLDFLPPKLAQSDSLSAAAKA</sequence>
<keyword evidence="2" id="KW-0442">Lipid degradation</keyword>
<proteinExistence type="predicted"/>
<feature type="short sequence motif" description="GXSXG" evidence="2">
    <location>
        <begin position="61"/>
        <end position="65"/>
    </location>
</feature>
<dbReference type="RefSeq" id="WP_407327894.1">
    <property type="nucleotide sequence ID" value="NZ_CP136865.1"/>
</dbReference>
<name>A0ABZ0IDK0_9GAMM</name>
<dbReference type="InterPro" id="IPR002641">
    <property type="entry name" value="PNPLA_dom"/>
</dbReference>
<keyword evidence="2" id="KW-0378">Hydrolase</keyword>
<dbReference type="Gene3D" id="3.40.1090.10">
    <property type="entry name" value="Cytosolic phospholipase A2 catalytic domain"/>
    <property type="match status" value="2"/>
</dbReference>
<dbReference type="PANTHER" id="PTHR46394">
    <property type="entry name" value="ANNEXIN"/>
    <property type="match status" value="1"/>
</dbReference>
<feature type="compositionally biased region" description="Polar residues" evidence="3">
    <location>
        <begin position="1"/>
        <end position="13"/>
    </location>
</feature>
<evidence type="ECO:0000256" key="3">
    <source>
        <dbReference type="SAM" id="MobiDB-lite"/>
    </source>
</evidence>
<dbReference type="PROSITE" id="PS51635">
    <property type="entry name" value="PNPLA"/>
    <property type="match status" value="1"/>
</dbReference>
<dbReference type="InterPro" id="IPR052580">
    <property type="entry name" value="Lipid_Hydrolase"/>
</dbReference>
<keyword evidence="6" id="KW-1185">Reference proteome</keyword>
<accession>A0ABZ0IDK0</accession>
<evidence type="ECO:0000256" key="2">
    <source>
        <dbReference type="PROSITE-ProRule" id="PRU01161"/>
    </source>
</evidence>
<feature type="active site" description="Nucleophile" evidence="2">
    <location>
        <position position="63"/>
    </location>
</feature>